<dbReference type="GO" id="GO:0031048">
    <property type="term" value="P:regulatory ncRNA-mediated heterochromatin formation"/>
    <property type="evidence" value="ECO:0007669"/>
    <property type="project" value="TreeGrafter"/>
</dbReference>
<dbReference type="EMBL" id="QGMG01000174">
    <property type="protein sequence ID" value="TVY56264.1"/>
    <property type="molecule type" value="Genomic_DNA"/>
</dbReference>
<organism evidence="3 4">
    <name type="scientific">Lachnellula cervina</name>
    <dbReference type="NCBI Taxonomy" id="1316786"/>
    <lineage>
        <taxon>Eukaryota</taxon>
        <taxon>Fungi</taxon>
        <taxon>Dikarya</taxon>
        <taxon>Ascomycota</taxon>
        <taxon>Pezizomycotina</taxon>
        <taxon>Leotiomycetes</taxon>
        <taxon>Helotiales</taxon>
        <taxon>Lachnaceae</taxon>
        <taxon>Lachnellula</taxon>
    </lineage>
</organism>
<keyword evidence="4" id="KW-1185">Reference proteome</keyword>
<dbReference type="PANTHER" id="PTHR21357:SF4">
    <property type="entry name" value="FAM172 FAMILY PROTEIN HOMOLOG CG10038"/>
    <property type="match status" value="1"/>
</dbReference>
<dbReference type="Proteomes" id="UP000481288">
    <property type="component" value="Unassembled WGS sequence"/>
</dbReference>
<feature type="region of interest" description="Disordered" evidence="1">
    <location>
        <begin position="387"/>
        <end position="414"/>
    </location>
</feature>
<dbReference type="InterPro" id="IPR053858">
    <property type="entry name" value="Arb2_dom"/>
</dbReference>
<protein>
    <recommendedName>
        <fullName evidence="2">Arb2 domain-containing protein</fullName>
    </recommendedName>
</protein>
<dbReference type="InterPro" id="IPR048263">
    <property type="entry name" value="Arb2"/>
</dbReference>
<dbReference type="PANTHER" id="PTHR21357">
    <property type="entry name" value="FAM172 FAMILY PROTEIN HOMOLOG CG10038"/>
    <property type="match status" value="1"/>
</dbReference>
<dbReference type="Pfam" id="PF22749">
    <property type="entry name" value="Arb2"/>
    <property type="match status" value="1"/>
</dbReference>
<dbReference type="OrthoDB" id="421951at2759"/>
<accession>A0A7D8URI0</accession>
<evidence type="ECO:0000256" key="1">
    <source>
        <dbReference type="SAM" id="MobiDB-lite"/>
    </source>
</evidence>
<feature type="domain" description="Arb2" evidence="2">
    <location>
        <begin position="16"/>
        <end position="298"/>
    </location>
</feature>
<dbReference type="GO" id="GO:0005634">
    <property type="term" value="C:nucleus"/>
    <property type="evidence" value="ECO:0007669"/>
    <property type="project" value="TreeGrafter"/>
</dbReference>
<comment type="caution">
    <text evidence="3">The sequence shown here is derived from an EMBL/GenBank/DDBJ whole genome shotgun (WGS) entry which is preliminary data.</text>
</comment>
<name>A0A7D8URI0_9HELO</name>
<gene>
    <name evidence="3" type="ORF">LCER1_G002955</name>
</gene>
<evidence type="ECO:0000313" key="4">
    <source>
        <dbReference type="Proteomes" id="UP000481288"/>
    </source>
</evidence>
<sequence length="414" mass="45978">MFRRLASSLPKDPVYSADLKELGYFINAKDEIRSTENPKAYFKYFITKNQRHNDAQREAMNGAVRKIVSDRLEDLGLQKIRLPLGATEHEPSLPIFVSSDLKSKKRVVILFYEHTQDIGIFAHRIIGGKGGINAGSAVDFVKYIQAQRTSPDDANSPGIILANMGQLRWWRRGKTAVTQTSWYALPQKSAVENAYRFDDAKNVVPGNEDSEQHVSYIFQHVVGELVDPAAKLDVLGVSEGAVKVSTFLEDAANFKTWGPRVSAFAAVATWYHPAEIKNDEFARWFLDRGRAFLISPEPAGAFLCGPEGTKRIHACGCPVFSLSEPYYSETMLPRGYKTILDWFYEVASDAGYANPKFERVYGGAESDEEPAWDPNDGVAFDVEISEQGEGGGVKGAVERFVEEEEDGDGGAKLQ</sequence>
<proteinExistence type="predicted"/>
<dbReference type="AlphaFoldDB" id="A0A7D8URI0"/>
<reference evidence="3 4" key="1">
    <citation type="submission" date="2018-05" db="EMBL/GenBank/DDBJ databases">
        <title>Whole genome sequencing for identification of molecular markers to develop diagnostic detection tools for the regulated plant pathogen Lachnellula willkommii.</title>
        <authorList>
            <person name="Giroux E."/>
            <person name="Bilodeau G."/>
        </authorList>
    </citation>
    <scope>NUCLEOTIDE SEQUENCE [LARGE SCALE GENOMIC DNA]</scope>
    <source>
        <strain evidence="3 4">CBS 625.97</strain>
    </source>
</reference>
<evidence type="ECO:0000259" key="2">
    <source>
        <dbReference type="Pfam" id="PF22749"/>
    </source>
</evidence>
<evidence type="ECO:0000313" key="3">
    <source>
        <dbReference type="EMBL" id="TVY56264.1"/>
    </source>
</evidence>
<dbReference type="GO" id="GO:0035197">
    <property type="term" value="F:siRNA binding"/>
    <property type="evidence" value="ECO:0007669"/>
    <property type="project" value="TreeGrafter"/>
</dbReference>